<dbReference type="AlphaFoldDB" id="A0A7G7G4B1"/>
<evidence type="ECO:0000256" key="6">
    <source>
        <dbReference type="ARBA" id="ARBA00050596"/>
    </source>
</evidence>
<evidence type="ECO:0000259" key="11">
    <source>
        <dbReference type="Pfam" id="PF00171"/>
    </source>
</evidence>
<dbReference type="Gene3D" id="3.40.309.10">
    <property type="entry name" value="Aldehyde Dehydrogenase, Chain A, domain 2"/>
    <property type="match status" value="1"/>
</dbReference>
<feature type="domain" description="Aldehyde dehydrogenase" evidence="11">
    <location>
        <begin position="17"/>
        <end position="475"/>
    </location>
</feature>
<evidence type="ECO:0000256" key="10">
    <source>
        <dbReference type="RuleBase" id="RU003345"/>
    </source>
</evidence>
<organism evidence="12 13">
    <name type="scientific">Adhaeribacter swui</name>
    <dbReference type="NCBI Taxonomy" id="2086471"/>
    <lineage>
        <taxon>Bacteria</taxon>
        <taxon>Pseudomonadati</taxon>
        <taxon>Bacteroidota</taxon>
        <taxon>Cytophagia</taxon>
        <taxon>Cytophagales</taxon>
        <taxon>Hymenobacteraceae</taxon>
        <taxon>Adhaeribacter</taxon>
    </lineage>
</organism>
<name>A0A7G7G4B1_9BACT</name>
<dbReference type="InterPro" id="IPR015590">
    <property type="entry name" value="Aldehyde_DH_dom"/>
</dbReference>
<dbReference type="InterPro" id="IPR016161">
    <property type="entry name" value="Ald_DH/histidinol_DH"/>
</dbReference>
<dbReference type="Pfam" id="PF00171">
    <property type="entry name" value="Aldedh"/>
    <property type="match status" value="1"/>
</dbReference>
<evidence type="ECO:0000256" key="3">
    <source>
        <dbReference type="ARBA" id="ARBA00023002"/>
    </source>
</evidence>
<dbReference type="PANTHER" id="PTHR42986">
    <property type="entry name" value="BENZALDEHYDE DEHYDROGENASE YFMT"/>
    <property type="match status" value="1"/>
</dbReference>
<proteinExistence type="inferred from homology"/>
<dbReference type="Proteomes" id="UP000515237">
    <property type="component" value="Chromosome"/>
</dbReference>
<keyword evidence="13" id="KW-1185">Reference proteome</keyword>
<dbReference type="EC" id="1.2.1.65" evidence="7"/>
<dbReference type="FunFam" id="3.40.605.10:FF:000007">
    <property type="entry name" value="NAD/NADP-dependent betaine aldehyde dehydrogenase"/>
    <property type="match status" value="1"/>
</dbReference>
<dbReference type="PROSITE" id="PS00687">
    <property type="entry name" value="ALDEHYDE_DEHYDR_GLU"/>
    <property type="match status" value="1"/>
</dbReference>
<dbReference type="InterPro" id="IPR016162">
    <property type="entry name" value="Ald_DH_N"/>
</dbReference>
<evidence type="ECO:0000256" key="5">
    <source>
        <dbReference type="ARBA" id="ARBA00035632"/>
    </source>
</evidence>
<dbReference type="InterPro" id="IPR016163">
    <property type="entry name" value="Ald_DH_C"/>
</dbReference>
<accession>A0A7G7G4B1</accession>
<evidence type="ECO:0000313" key="13">
    <source>
        <dbReference type="Proteomes" id="UP000515237"/>
    </source>
</evidence>
<evidence type="ECO:0000256" key="2">
    <source>
        <dbReference type="ARBA" id="ARBA00022797"/>
    </source>
</evidence>
<keyword evidence="4" id="KW-0520">NAD</keyword>
<evidence type="ECO:0000256" key="1">
    <source>
        <dbReference type="ARBA" id="ARBA00009986"/>
    </source>
</evidence>
<dbReference type="RefSeq" id="WP_185272778.1">
    <property type="nucleotide sequence ID" value="NZ_CP055156.1"/>
</dbReference>
<comment type="pathway">
    <text evidence="5">Aromatic compound metabolism; naphthalene degradation.</text>
</comment>
<dbReference type="FunFam" id="3.40.309.10:FF:000010">
    <property type="entry name" value="Gamma-aminobutyraldehyde dehydrogenase"/>
    <property type="match status" value="1"/>
</dbReference>
<sequence length="486" mass="52672">MAATYQNLNKQFIDGQWRDGSENDQLDNLNPFDDSVINSFKSASTQDVDEAFRVAKERSKTWSQSNPLERRQILLKAVEIFQERKEEAIEWLVKEAGSTVLKAQIEFQNTCDMLLEASGYPSRMHGMIIPSGISGKESYVYRKALGVVALISPWNFPLYLSMRTIAPALAVGNTVVVKPASQSPVTGGTFTAKVLEEAGLPAGVLNVVVGKSSVIGDYFTGHPASRLISFTGSTPVGKGIGKIGGEGLKKLALELGGNNAFIILDDADINRAVDSVVFGRFLHQGQICMSTNRILIHESIAAEFTQKLVVKTKTLKYGNPAEPDTFIGPLIDNKSVKRVLDLIDRSVKAGAKVEIGGTAEGNVVLPTILTNVNKDSPIFQEEVFGPAAGIITFKDDEEAIALANGTDFGLSGALHTRDLQRGIQLAKRVETGMIHINDQSVNDEPSTPFGGEKDSGVGRFGNGFILDEMTTVQWISVQVTPREYPI</sequence>
<dbReference type="Gene3D" id="3.40.605.10">
    <property type="entry name" value="Aldehyde Dehydrogenase, Chain A, domain 1"/>
    <property type="match status" value="1"/>
</dbReference>
<dbReference type="EMBL" id="CP055156">
    <property type="protein sequence ID" value="QNF31995.1"/>
    <property type="molecule type" value="Genomic_DNA"/>
</dbReference>
<dbReference type="KEGG" id="aswu:HUW51_04355"/>
<keyword evidence="3 10" id="KW-0560">Oxidoreductase</keyword>
<reference evidence="12 13" key="1">
    <citation type="journal article" date="2018" name="Int. J. Syst. Evol. Microbiol.">
        <title>Adhaeribacter swui sp. nov., isolated from wet mud.</title>
        <authorList>
            <person name="Kim D.U."/>
            <person name="Kim K.W."/>
            <person name="Kang M.S."/>
            <person name="Kim J.Y."/>
            <person name="Jang J.H."/>
            <person name="Kim M.K."/>
        </authorList>
    </citation>
    <scope>NUCLEOTIDE SEQUENCE [LARGE SCALE GENOMIC DNA]</scope>
    <source>
        <strain evidence="12 13">KCTC 52873</strain>
    </source>
</reference>
<dbReference type="PANTHER" id="PTHR42986:SF1">
    <property type="entry name" value="BENZALDEHYDE DEHYDROGENASE YFMT"/>
    <property type="match status" value="1"/>
</dbReference>
<evidence type="ECO:0000256" key="9">
    <source>
        <dbReference type="PROSITE-ProRule" id="PRU10007"/>
    </source>
</evidence>
<dbReference type="InterPro" id="IPR029510">
    <property type="entry name" value="Ald_DH_CS_GLU"/>
</dbReference>
<evidence type="ECO:0000313" key="12">
    <source>
        <dbReference type="EMBL" id="QNF31995.1"/>
    </source>
</evidence>
<comment type="catalytic activity">
    <reaction evidence="6">
        <text>salicylaldehyde + NAD(+) + H2O = salicylate + NADH + 2 H(+)</text>
        <dbReference type="Rhea" id="RHEA:18537"/>
        <dbReference type="ChEBI" id="CHEBI:15377"/>
        <dbReference type="ChEBI" id="CHEBI:15378"/>
        <dbReference type="ChEBI" id="CHEBI:16008"/>
        <dbReference type="ChEBI" id="CHEBI:30762"/>
        <dbReference type="ChEBI" id="CHEBI:57540"/>
        <dbReference type="ChEBI" id="CHEBI:57945"/>
        <dbReference type="EC" id="1.2.1.65"/>
    </reaction>
</comment>
<protein>
    <recommendedName>
        <fullName evidence="8">Salicylaldehyde dehydrogenase</fullName>
        <ecNumber evidence="7">1.2.1.65</ecNumber>
    </recommendedName>
</protein>
<comment type="similarity">
    <text evidence="1 10">Belongs to the aldehyde dehydrogenase family.</text>
</comment>
<dbReference type="GO" id="GO:0018485">
    <property type="term" value="F:salicylaldehyde dehydrogenase (NAD+) activity"/>
    <property type="evidence" value="ECO:0007669"/>
    <property type="project" value="UniProtKB-EC"/>
</dbReference>
<gene>
    <name evidence="12" type="ORF">HUW51_04355</name>
</gene>
<evidence type="ECO:0000256" key="7">
    <source>
        <dbReference type="ARBA" id="ARBA00066992"/>
    </source>
</evidence>
<evidence type="ECO:0000256" key="8">
    <source>
        <dbReference type="ARBA" id="ARBA00070319"/>
    </source>
</evidence>
<evidence type="ECO:0000256" key="4">
    <source>
        <dbReference type="ARBA" id="ARBA00023027"/>
    </source>
</evidence>
<feature type="active site" evidence="9">
    <location>
        <position position="254"/>
    </location>
</feature>
<keyword evidence="2" id="KW-0058">Aromatic hydrocarbons catabolism</keyword>
<dbReference type="SUPFAM" id="SSF53720">
    <property type="entry name" value="ALDH-like"/>
    <property type="match status" value="1"/>
</dbReference>